<feature type="region of interest" description="Disordered" evidence="1">
    <location>
        <begin position="25"/>
        <end position="53"/>
    </location>
</feature>
<evidence type="ECO:0000256" key="1">
    <source>
        <dbReference type="SAM" id="MobiDB-lite"/>
    </source>
</evidence>
<gene>
    <name evidence="2" type="ordered locus">CVAR_1329</name>
</gene>
<dbReference type="Proteomes" id="UP000006659">
    <property type="component" value="Chromosome"/>
</dbReference>
<feature type="compositionally biased region" description="Low complexity" evidence="1">
    <location>
        <begin position="33"/>
        <end position="44"/>
    </location>
</feature>
<protein>
    <submittedName>
        <fullName evidence="2">Putative secreted protein</fullName>
    </submittedName>
</protein>
<organism evidence="2 3">
    <name type="scientific">Corynebacterium variabile (strain DSM 44702 / CIP 107183 / JCM 12073 / NCIMB 30131)</name>
    <name type="common">Corynebacterium mooreparkense</name>
    <dbReference type="NCBI Taxonomy" id="858619"/>
    <lineage>
        <taxon>Bacteria</taxon>
        <taxon>Bacillati</taxon>
        <taxon>Actinomycetota</taxon>
        <taxon>Actinomycetes</taxon>
        <taxon>Mycobacteriales</taxon>
        <taxon>Corynebacteriaceae</taxon>
        <taxon>Corynebacterium</taxon>
    </lineage>
</organism>
<accession>G0HCD2</accession>
<evidence type="ECO:0000313" key="2">
    <source>
        <dbReference type="EMBL" id="AEK36685.1"/>
    </source>
</evidence>
<dbReference type="EMBL" id="CP002917">
    <property type="protein sequence ID" value="AEK36685.1"/>
    <property type="molecule type" value="Genomic_DNA"/>
</dbReference>
<dbReference type="KEGG" id="cva:CVAR_1329"/>
<dbReference type="HOGENOM" id="CLU_2536917_0_0_11"/>
<reference evidence="2 3" key="1">
    <citation type="journal article" date="2011" name="BMC Genomics">
        <title>Complete genome sequence of Corynebacterium variabile DSM 44702 isolated from the surface of smear-ripened cheeses and insights into cheese ripening and flavor generation.</title>
        <authorList>
            <person name="Schroeder J."/>
            <person name="Maus I."/>
            <person name="Trost E."/>
            <person name="Tauch A."/>
        </authorList>
    </citation>
    <scope>NUCLEOTIDE SEQUENCE [LARGE SCALE GENOMIC DNA]</scope>
    <source>
        <strain evidence="3">DSM 44702 / JCM 12073 / NCIMB 30131</strain>
    </source>
</reference>
<sequence>MSSPGSSVSDSAGVVGAVDVSGAAEVDEGTDVSAASSSESLQAARDTASATAGSAVRTRLFMPLLCHVPEPARFSPALLRGDL</sequence>
<dbReference type="STRING" id="858619.CVAR_1329"/>
<name>G0HCD2_CORVD</name>
<dbReference type="AlphaFoldDB" id="G0HCD2"/>
<proteinExistence type="predicted"/>
<evidence type="ECO:0000313" key="3">
    <source>
        <dbReference type="Proteomes" id="UP000006659"/>
    </source>
</evidence>